<feature type="region of interest" description="Disordered" evidence="1">
    <location>
        <begin position="360"/>
        <end position="387"/>
    </location>
</feature>
<feature type="transmembrane region" description="Helical" evidence="2">
    <location>
        <begin position="303"/>
        <end position="326"/>
    </location>
</feature>
<gene>
    <name evidence="3" type="ORF">J437_LFUL005275</name>
</gene>
<comment type="caution">
    <text evidence="3">The sequence shown here is derived from an EMBL/GenBank/DDBJ whole genome shotgun (WGS) entry which is preliminary data.</text>
</comment>
<evidence type="ECO:0000313" key="4">
    <source>
        <dbReference type="Proteomes" id="UP000792457"/>
    </source>
</evidence>
<keyword evidence="4" id="KW-1185">Reference proteome</keyword>
<keyword evidence="2" id="KW-0812">Transmembrane</keyword>
<evidence type="ECO:0000256" key="2">
    <source>
        <dbReference type="SAM" id="Phobius"/>
    </source>
</evidence>
<protein>
    <submittedName>
        <fullName evidence="3">Uncharacterized protein</fullName>
    </submittedName>
</protein>
<accession>A0A8K0KKW1</accession>
<evidence type="ECO:0000256" key="1">
    <source>
        <dbReference type="SAM" id="MobiDB-lite"/>
    </source>
</evidence>
<feature type="compositionally biased region" description="Basic and acidic residues" evidence="1">
    <location>
        <begin position="270"/>
        <end position="289"/>
    </location>
</feature>
<feature type="region of interest" description="Disordered" evidence="1">
    <location>
        <begin position="1"/>
        <end position="20"/>
    </location>
</feature>
<name>A0A8K0KKW1_LADFU</name>
<dbReference type="EMBL" id="KZ308993">
    <property type="protein sequence ID" value="KAG8236168.1"/>
    <property type="molecule type" value="Genomic_DNA"/>
</dbReference>
<dbReference type="AlphaFoldDB" id="A0A8K0KKW1"/>
<dbReference type="Proteomes" id="UP000792457">
    <property type="component" value="Unassembled WGS sequence"/>
</dbReference>
<reference evidence="3" key="1">
    <citation type="submission" date="2013-04" db="EMBL/GenBank/DDBJ databases">
        <authorList>
            <person name="Qu J."/>
            <person name="Murali S.C."/>
            <person name="Bandaranaike D."/>
            <person name="Bellair M."/>
            <person name="Blankenburg K."/>
            <person name="Chao H."/>
            <person name="Dinh H."/>
            <person name="Doddapaneni H."/>
            <person name="Downs B."/>
            <person name="Dugan-Rocha S."/>
            <person name="Elkadiri S."/>
            <person name="Gnanaolivu R.D."/>
            <person name="Hernandez B."/>
            <person name="Javaid M."/>
            <person name="Jayaseelan J.C."/>
            <person name="Lee S."/>
            <person name="Li M."/>
            <person name="Ming W."/>
            <person name="Munidasa M."/>
            <person name="Muniz J."/>
            <person name="Nguyen L."/>
            <person name="Ongeri F."/>
            <person name="Osuji N."/>
            <person name="Pu L.-L."/>
            <person name="Puazo M."/>
            <person name="Qu C."/>
            <person name="Quiroz J."/>
            <person name="Raj R."/>
            <person name="Weissenberger G."/>
            <person name="Xin Y."/>
            <person name="Zou X."/>
            <person name="Han Y."/>
            <person name="Richards S."/>
            <person name="Worley K."/>
            <person name="Muzny D."/>
            <person name="Gibbs R."/>
        </authorList>
    </citation>
    <scope>NUCLEOTIDE SEQUENCE</scope>
    <source>
        <strain evidence="3">Sampled in the wild</strain>
    </source>
</reference>
<dbReference type="OrthoDB" id="8187887at2759"/>
<organism evidence="3 4">
    <name type="scientific">Ladona fulva</name>
    <name type="common">Scarce chaser dragonfly</name>
    <name type="synonym">Libellula fulva</name>
    <dbReference type="NCBI Taxonomy" id="123851"/>
    <lineage>
        <taxon>Eukaryota</taxon>
        <taxon>Metazoa</taxon>
        <taxon>Ecdysozoa</taxon>
        <taxon>Arthropoda</taxon>
        <taxon>Hexapoda</taxon>
        <taxon>Insecta</taxon>
        <taxon>Pterygota</taxon>
        <taxon>Palaeoptera</taxon>
        <taxon>Odonata</taxon>
        <taxon>Epiprocta</taxon>
        <taxon>Anisoptera</taxon>
        <taxon>Libelluloidea</taxon>
        <taxon>Libellulidae</taxon>
        <taxon>Ladona</taxon>
    </lineage>
</organism>
<reference evidence="3" key="2">
    <citation type="submission" date="2017-10" db="EMBL/GenBank/DDBJ databases">
        <title>Ladona fulva Genome sequencing and assembly.</title>
        <authorList>
            <person name="Murali S."/>
            <person name="Richards S."/>
            <person name="Bandaranaike D."/>
            <person name="Bellair M."/>
            <person name="Blankenburg K."/>
            <person name="Chao H."/>
            <person name="Dinh H."/>
            <person name="Doddapaneni H."/>
            <person name="Dugan-Rocha S."/>
            <person name="Elkadiri S."/>
            <person name="Gnanaolivu R."/>
            <person name="Hernandez B."/>
            <person name="Skinner E."/>
            <person name="Javaid M."/>
            <person name="Lee S."/>
            <person name="Li M."/>
            <person name="Ming W."/>
            <person name="Munidasa M."/>
            <person name="Muniz J."/>
            <person name="Nguyen L."/>
            <person name="Hughes D."/>
            <person name="Osuji N."/>
            <person name="Pu L.-L."/>
            <person name="Puazo M."/>
            <person name="Qu C."/>
            <person name="Quiroz J."/>
            <person name="Raj R."/>
            <person name="Weissenberger G."/>
            <person name="Xin Y."/>
            <person name="Zou X."/>
            <person name="Han Y."/>
            <person name="Worley K."/>
            <person name="Muzny D."/>
            <person name="Gibbs R."/>
        </authorList>
    </citation>
    <scope>NUCLEOTIDE SEQUENCE</scope>
    <source>
        <strain evidence="3">Sampled in the wild</strain>
    </source>
</reference>
<proteinExistence type="predicted"/>
<keyword evidence="2" id="KW-1133">Transmembrane helix</keyword>
<feature type="region of interest" description="Disordered" evidence="1">
    <location>
        <begin position="270"/>
        <end position="294"/>
    </location>
</feature>
<keyword evidence="2" id="KW-0472">Membrane</keyword>
<sequence length="387" mass="42668">MLLRHAAKNGGFMHRRTSTSNQGLSGTLGIRMLLQLCLSTLFVHSTRSYVLAPLSKVCVVDSDLNSQTDFQQTLSLEGSGKHSAARLWANLTDPPCTLVIEVPNDTHVIAVSLKDLPQGFLCPLNLWYVDGTDEPWSMKPCDRQTIPLYPEVFPHRIALRWYPEARAGQFGGNASRTEDMTAQTVQIVVTAVGRGSTCEGDDWVLCWKSMNERLCIAKELACDGYLNCPRPTNDESPSQCPNNDEMLKSTPGRAWDIVTNHIHRIISVTDEHSREISSEKSNKSEKPSEESGTEGTVAVFPRLGTWTLVLLVMLACGLLLLLCGLWECCCRTQHPNISMSPRGSTVVATSGATVYIISSSPPPQYDDLEQPPDYKELFPGKSRSTAV</sequence>
<evidence type="ECO:0000313" key="3">
    <source>
        <dbReference type="EMBL" id="KAG8236168.1"/>
    </source>
</evidence>